<evidence type="ECO:0000256" key="1">
    <source>
        <dbReference type="ARBA" id="ARBA00010396"/>
    </source>
</evidence>
<reference evidence="5" key="1">
    <citation type="submission" date="2017-11" db="EMBL/GenBank/DDBJ databases">
        <title>The sensing device of the deep-sea amphipod.</title>
        <authorList>
            <person name="Kobayashi H."/>
            <person name="Nagahama T."/>
            <person name="Arai W."/>
            <person name="Sasagawa Y."/>
            <person name="Umeda M."/>
            <person name="Hayashi T."/>
            <person name="Nikaido I."/>
            <person name="Watanabe H."/>
            <person name="Oguri K."/>
            <person name="Kitazato H."/>
            <person name="Fujioka K."/>
            <person name="Kido Y."/>
            <person name="Takami H."/>
        </authorList>
    </citation>
    <scope>NUCLEOTIDE SEQUENCE</scope>
    <source>
        <tissue evidence="5">Whole body</tissue>
    </source>
</reference>
<dbReference type="GO" id="GO:0070475">
    <property type="term" value="P:rRNA base methylation"/>
    <property type="evidence" value="ECO:0007669"/>
    <property type="project" value="TreeGrafter"/>
</dbReference>
<keyword evidence="3 5" id="KW-0808">Transferase</keyword>
<dbReference type="PANTHER" id="PTHR11265:SF0">
    <property type="entry name" value="12S RRNA N4-METHYLCYTIDINE METHYLTRANSFERASE"/>
    <property type="match status" value="1"/>
</dbReference>
<protein>
    <submittedName>
        <fullName evidence="5">Ribosomal RNA small subunit methyltransferase H</fullName>
    </submittedName>
</protein>
<accession>A0A6A7GA71</accession>
<dbReference type="EMBL" id="IACT01008459">
    <property type="protein sequence ID" value="LAC27571.1"/>
    <property type="molecule type" value="mRNA"/>
</dbReference>
<name>A0A6A7GA71_9CRUS</name>
<dbReference type="NCBIfam" id="TIGR00006">
    <property type="entry name" value="16S rRNA (cytosine(1402)-N(4))-methyltransferase RsmH"/>
    <property type="match status" value="1"/>
</dbReference>
<dbReference type="PANTHER" id="PTHR11265">
    <property type="entry name" value="S-ADENOSYL-METHYLTRANSFERASE MRAW"/>
    <property type="match status" value="1"/>
</dbReference>
<evidence type="ECO:0000313" key="5">
    <source>
        <dbReference type="EMBL" id="LAC27571.1"/>
    </source>
</evidence>
<evidence type="ECO:0000256" key="3">
    <source>
        <dbReference type="ARBA" id="ARBA00022679"/>
    </source>
</evidence>
<dbReference type="InterPro" id="IPR029063">
    <property type="entry name" value="SAM-dependent_MTases_sf"/>
</dbReference>
<dbReference type="SUPFAM" id="SSF53335">
    <property type="entry name" value="S-adenosyl-L-methionine-dependent methyltransferases"/>
    <property type="match status" value="1"/>
</dbReference>
<proteinExistence type="evidence at transcript level"/>
<dbReference type="SUPFAM" id="SSF81799">
    <property type="entry name" value="Putative methyltransferase TM0872, insert domain"/>
    <property type="match status" value="1"/>
</dbReference>
<comment type="similarity">
    <text evidence="1">Belongs to the methyltransferase superfamily. RsmH family.</text>
</comment>
<dbReference type="Gene3D" id="1.10.150.170">
    <property type="entry name" value="Putative methyltransferase TM0872, insert domain"/>
    <property type="match status" value="1"/>
</dbReference>
<dbReference type="GO" id="GO:0005737">
    <property type="term" value="C:cytoplasm"/>
    <property type="evidence" value="ECO:0007669"/>
    <property type="project" value="TreeGrafter"/>
</dbReference>
<organism evidence="5">
    <name type="scientific">Hirondellea gigas</name>
    <dbReference type="NCBI Taxonomy" id="1518452"/>
    <lineage>
        <taxon>Eukaryota</taxon>
        <taxon>Metazoa</taxon>
        <taxon>Ecdysozoa</taxon>
        <taxon>Arthropoda</taxon>
        <taxon>Crustacea</taxon>
        <taxon>Multicrustacea</taxon>
        <taxon>Malacostraca</taxon>
        <taxon>Eumalacostraca</taxon>
        <taxon>Peracarida</taxon>
        <taxon>Amphipoda</taxon>
        <taxon>Amphilochidea</taxon>
        <taxon>Lysianassida</taxon>
        <taxon>Lysianassidira</taxon>
        <taxon>Lysianassoidea</taxon>
        <taxon>Lysianassidae</taxon>
        <taxon>Hirondellea</taxon>
    </lineage>
</organism>
<dbReference type="Pfam" id="PF01795">
    <property type="entry name" value="Methyltransf_5"/>
    <property type="match status" value="1"/>
</dbReference>
<keyword evidence="4" id="KW-0949">S-adenosyl-L-methionine</keyword>
<keyword evidence="2 5" id="KW-0489">Methyltransferase</keyword>
<sequence length="251" mass="28863">MNNMEHYPVLSKEIIKKLKIKDNGIYIDCTLGLGGHTRLIAERAINGRVISFDQDRQIMEYAKKSLKDLKNITFVSDNFSNIKNVLNGLGIRKVDGVLYDLGTSYYQLTDENRGFTYHGETKLDMRMNIDQNLSAIDVLNNYSKDELVNILFKYGDEPRSHRIAEAIIKYRSKKEITLNTELNEIIKSVKGYVKDKHPSKNIFQAIRIEVNNEIVVIQESINDAITMMKKGSIIVVITFHSLEDRTVKNIF</sequence>
<dbReference type="GO" id="GO:0071424">
    <property type="term" value="F:rRNA (cytosine-N4-)-methyltransferase activity"/>
    <property type="evidence" value="ECO:0007669"/>
    <property type="project" value="TreeGrafter"/>
</dbReference>
<dbReference type="InterPro" id="IPR002903">
    <property type="entry name" value="RsmH"/>
</dbReference>
<dbReference type="InterPro" id="IPR023397">
    <property type="entry name" value="SAM-dep_MeTrfase_MraW_recog"/>
</dbReference>
<evidence type="ECO:0000256" key="2">
    <source>
        <dbReference type="ARBA" id="ARBA00022603"/>
    </source>
</evidence>
<dbReference type="Gene3D" id="3.40.50.150">
    <property type="entry name" value="Vaccinia Virus protein VP39"/>
    <property type="match status" value="1"/>
</dbReference>
<dbReference type="AlphaFoldDB" id="A0A6A7GA71"/>
<evidence type="ECO:0000256" key="4">
    <source>
        <dbReference type="ARBA" id="ARBA00022691"/>
    </source>
</evidence>